<evidence type="ECO:0000256" key="9">
    <source>
        <dbReference type="HAMAP-Rule" id="MF_00318"/>
    </source>
</evidence>
<dbReference type="HAMAP" id="MF_00318">
    <property type="entry name" value="Enolase"/>
    <property type="match status" value="1"/>
</dbReference>
<dbReference type="PROSITE" id="PS00164">
    <property type="entry name" value="ENOLASE"/>
    <property type="match status" value="1"/>
</dbReference>
<evidence type="ECO:0000256" key="12">
    <source>
        <dbReference type="PIRSR" id="PIRSR001400-3"/>
    </source>
</evidence>
<feature type="binding site" evidence="9 12">
    <location>
        <position position="316"/>
    </location>
    <ligand>
        <name>Mg(2+)</name>
        <dbReference type="ChEBI" id="CHEBI:18420"/>
    </ligand>
</feature>
<dbReference type="PANTHER" id="PTHR11902:SF1">
    <property type="entry name" value="ENOLASE"/>
    <property type="match status" value="1"/>
</dbReference>
<dbReference type="GO" id="GO:0000287">
    <property type="term" value="F:magnesium ion binding"/>
    <property type="evidence" value="ECO:0007669"/>
    <property type="project" value="UniProtKB-UniRule"/>
</dbReference>
<dbReference type="GO" id="GO:0000015">
    <property type="term" value="C:phosphopyruvate hydratase complex"/>
    <property type="evidence" value="ECO:0007669"/>
    <property type="project" value="InterPro"/>
</dbReference>
<feature type="binding site" evidence="11">
    <location>
        <position position="289"/>
    </location>
    <ligand>
        <name>substrate</name>
    </ligand>
</feature>
<dbReference type="SUPFAM" id="SSF51604">
    <property type="entry name" value="Enolase C-terminal domain-like"/>
    <property type="match status" value="1"/>
</dbReference>
<feature type="active site" description="Proton donor" evidence="9 10">
    <location>
        <position position="208"/>
    </location>
</feature>
<feature type="active site" description="Proton acceptor" evidence="9 10">
    <location>
        <position position="341"/>
    </location>
</feature>
<evidence type="ECO:0000256" key="5">
    <source>
        <dbReference type="ARBA" id="ARBA00022525"/>
    </source>
</evidence>
<evidence type="ECO:0000256" key="10">
    <source>
        <dbReference type="PIRSR" id="PIRSR001400-1"/>
    </source>
</evidence>
<evidence type="ECO:0000313" key="15">
    <source>
        <dbReference type="EMBL" id="OGZ44234.1"/>
    </source>
</evidence>
<feature type="binding site" evidence="9">
    <location>
        <position position="392"/>
    </location>
    <ligand>
        <name>(2R)-2-phosphoglycerate</name>
        <dbReference type="ChEBI" id="CHEBI:58289"/>
    </ligand>
</feature>
<evidence type="ECO:0000256" key="11">
    <source>
        <dbReference type="PIRSR" id="PIRSR001400-2"/>
    </source>
</evidence>
<comment type="function">
    <text evidence="9">Catalyzes the reversible conversion of 2-phosphoglycerate (2-PG) into phosphoenolpyruvate (PEP). It is essential for the degradation of carbohydrates via glycolysis.</text>
</comment>
<feature type="binding site" evidence="9 12">
    <location>
        <position position="289"/>
    </location>
    <ligand>
        <name>Mg(2+)</name>
        <dbReference type="ChEBI" id="CHEBI:18420"/>
    </ligand>
</feature>
<evidence type="ECO:0000256" key="7">
    <source>
        <dbReference type="ARBA" id="ARBA00023152"/>
    </source>
</evidence>
<evidence type="ECO:0000256" key="3">
    <source>
        <dbReference type="ARBA" id="ARBA00012058"/>
    </source>
</evidence>
<dbReference type="NCBIfam" id="TIGR01060">
    <property type="entry name" value="eno"/>
    <property type="match status" value="1"/>
</dbReference>
<feature type="binding site" evidence="11">
    <location>
        <position position="392"/>
    </location>
    <ligand>
        <name>substrate</name>
    </ligand>
</feature>
<dbReference type="InterPro" id="IPR036849">
    <property type="entry name" value="Enolase-like_C_sf"/>
</dbReference>
<protein>
    <recommendedName>
        <fullName evidence="4 9">Enolase</fullName>
        <ecNumber evidence="3 9">4.2.1.11</ecNumber>
    </recommendedName>
    <alternativeName>
        <fullName evidence="9">2-phospho-D-glycerate hydro-lyase</fullName>
    </alternativeName>
    <alternativeName>
        <fullName evidence="9">2-phosphoglycerate dehydratase</fullName>
    </alternativeName>
</protein>
<evidence type="ECO:0000256" key="4">
    <source>
        <dbReference type="ARBA" id="ARBA00017068"/>
    </source>
</evidence>
<keyword evidence="9 12" id="KW-0479">Metal-binding</keyword>
<feature type="domain" description="Enolase C-terminal TIM barrel" evidence="13">
    <location>
        <begin position="142"/>
        <end position="428"/>
    </location>
</feature>
<dbReference type="PANTHER" id="PTHR11902">
    <property type="entry name" value="ENOLASE"/>
    <property type="match status" value="1"/>
</dbReference>
<feature type="binding site" evidence="9 12">
    <location>
        <position position="246"/>
    </location>
    <ligand>
        <name>Mg(2+)</name>
        <dbReference type="ChEBI" id="CHEBI:18420"/>
    </ligand>
</feature>
<sequence length="428" mass="45469">MLSIKSVHGREILDSRGNPTVEVDVILDDGTLGRAAVPSGASTGTNEAVELRDGEKRYGGKGVLKAVANVNGEIAKTLVGKDASDQKKIDDVLIALDGTENKARLGANAILGASLAVAKAVAASRGVKLFEYIKGLSDSPRSPLLPLPQCNIINGGKHAAGSTDIQEFMIAPIGAPSFREGIRVVSEIFHALKKVIESKGYGTTVGDEGGFAPHVINGNEEALALIAEAVAKTGYQLGKDIVIALDAAATEFFSDGQYVLAREGKRLSSSEMVKWYAELSKKYPIRSIEDGLAENDWDGWKNLTSNVGQNIQIVGDDIFVTNVKFLERGIKEKSANAILIKLNQIGTLSETIDAVDIAHKAGWKAVISHRSGETEDTAIAHVAVGLATGQIKTGSVSRTDRTAKYNELMRIEEFLGEKAVFAGKNAFA</sequence>
<dbReference type="EC" id="4.2.1.11" evidence="3 9"/>
<keyword evidence="7 9" id="KW-0324">Glycolysis</keyword>
<dbReference type="Gene3D" id="3.20.20.120">
    <property type="entry name" value="Enolase-like C-terminal domain"/>
    <property type="match status" value="1"/>
</dbReference>
<dbReference type="InterPro" id="IPR029017">
    <property type="entry name" value="Enolase-like_N"/>
</dbReference>
<dbReference type="SMART" id="SM01193">
    <property type="entry name" value="Enolase_N"/>
    <property type="match status" value="1"/>
</dbReference>
<dbReference type="GO" id="GO:0009986">
    <property type="term" value="C:cell surface"/>
    <property type="evidence" value="ECO:0007669"/>
    <property type="project" value="UniProtKB-SubCell"/>
</dbReference>
<feature type="binding site" evidence="9">
    <location>
        <position position="341"/>
    </location>
    <ligand>
        <name>(2R)-2-phosphoglycerate</name>
        <dbReference type="ChEBI" id="CHEBI:58289"/>
    </ligand>
</feature>
<name>A0A1G2G1Q6_9BACT</name>
<proteinExistence type="inferred from homology"/>
<dbReference type="GO" id="GO:0005576">
    <property type="term" value="C:extracellular region"/>
    <property type="evidence" value="ECO:0007669"/>
    <property type="project" value="UniProtKB-SubCell"/>
</dbReference>
<evidence type="ECO:0000313" key="16">
    <source>
        <dbReference type="Proteomes" id="UP000177480"/>
    </source>
</evidence>
<feature type="binding site" evidence="11">
    <location>
        <position position="158"/>
    </location>
    <ligand>
        <name>substrate</name>
    </ligand>
</feature>
<evidence type="ECO:0000256" key="8">
    <source>
        <dbReference type="ARBA" id="ARBA00023239"/>
    </source>
</evidence>
<comment type="pathway">
    <text evidence="1 9">Carbohydrate degradation; glycolysis; pyruvate from D-glyceraldehyde 3-phosphate: step 4/5.</text>
</comment>
<comment type="cofactor">
    <cofactor evidence="12">
        <name>Mg(2+)</name>
        <dbReference type="ChEBI" id="CHEBI:18420"/>
    </cofactor>
    <text evidence="12">Mg(2+) is required for catalysis and for stabilizing the dimer.</text>
</comment>
<dbReference type="SFLD" id="SFLDS00001">
    <property type="entry name" value="Enolase"/>
    <property type="match status" value="1"/>
</dbReference>
<dbReference type="GO" id="GO:0006096">
    <property type="term" value="P:glycolytic process"/>
    <property type="evidence" value="ECO:0007669"/>
    <property type="project" value="UniProtKB-UniRule"/>
</dbReference>
<dbReference type="CDD" id="cd03313">
    <property type="entry name" value="enolase"/>
    <property type="match status" value="1"/>
</dbReference>
<comment type="catalytic activity">
    <reaction evidence="9">
        <text>(2R)-2-phosphoglycerate = phosphoenolpyruvate + H2O</text>
        <dbReference type="Rhea" id="RHEA:10164"/>
        <dbReference type="ChEBI" id="CHEBI:15377"/>
        <dbReference type="ChEBI" id="CHEBI:58289"/>
        <dbReference type="ChEBI" id="CHEBI:58702"/>
        <dbReference type="EC" id="4.2.1.11"/>
    </reaction>
</comment>
<feature type="binding site" evidence="11">
    <location>
        <position position="316"/>
    </location>
    <ligand>
        <name>substrate</name>
    </ligand>
</feature>
<comment type="cofactor">
    <cofactor evidence="9">
        <name>Mg(2+)</name>
        <dbReference type="ChEBI" id="CHEBI:18420"/>
    </cofactor>
    <text evidence="9">Binds a second Mg(2+) ion via substrate during catalysis.</text>
</comment>
<dbReference type="Gene3D" id="3.30.390.10">
    <property type="entry name" value="Enolase-like, N-terminal domain"/>
    <property type="match status" value="1"/>
</dbReference>
<keyword evidence="9" id="KW-0963">Cytoplasm</keyword>
<feature type="binding site" evidence="9">
    <location>
        <position position="370"/>
    </location>
    <ligand>
        <name>(2R)-2-phosphoglycerate</name>
        <dbReference type="ChEBI" id="CHEBI:58289"/>
    </ligand>
</feature>
<feature type="binding site" evidence="9">
    <location>
        <position position="166"/>
    </location>
    <ligand>
        <name>(2R)-2-phosphoglycerate</name>
        <dbReference type="ChEBI" id="CHEBI:58289"/>
    </ligand>
</feature>
<dbReference type="PIRSF" id="PIRSF001400">
    <property type="entry name" value="Enolase"/>
    <property type="match status" value="1"/>
</dbReference>
<organism evidence="15 16">
    <name type="scientific">Candidatus Ryanbacteria bacterium RIFCSPHIGHO2_01_FULL_45_22</name>
    <dbReference type="NCBI Taxonomy" id="1802114"/>
    <lineage>
        <taxon>Bacteria</taxon>
        <taxon>Candidatus Ryaniibacteriota</taxon>
    </lineage>
</organism>
<dbReference type="InterPro" id="IPR020811">
    <property type="entry name" value="Enolase_N"/>
</dbReference>
<dbReference type="PRINTS" id="PR00148">
    <property type="entry name" value="ENOLASE"/>
</dbReference>
<dbReference type="STRING" id="1802114.A2719_00240"/>
<evidence type="ECO:0000256" key="1">
    <source>
        <dbReference type="ARBA" id="ARBA00005031"/>
    </source>
</evidence>
<dbReference type="SFLD" id="SFLDF00002">
    <property type="entry name" value="enolase"/>
    <property type="match status" value="1"/>
</dbReference>
<keyword evidence="6 9" id="KW-0460">Magnesium</keyword>
<dbReference type="InterPro" id="IPR020809">
    <property type="entry name" value="Enolase_CS"/>
</dbReference>
<feature type="binding site" evidence="11">
    <location>
        <position position="167"/>
    </location>
    <ligand>
        <name>substrate</name>
    </ligand>
</feature>
<evidence type="ECO:0000256" key="6">
    <source>
        <dbReference type="ARBA" id="ARBA00022842"/>
    </source>
</evidence>
<dbReference type="AlphaFoldDB" id="A0A1G2G1Q6"/>
<feature type="binding site" evidence="11">
    <location>
        <begin position="368"/>
        <end position="371"/>
    </location>
    <ligand>
        <name>substrate</name>
    </ligand>
</feature>
<dbReference type="UniPathway" id="UPA00109">
    <property type="reaction ID" value="UER00187"/>
</dbReference>
<feature type="domain" description="Enolase N-terminal" evidence="14">
    <location>
        <begin position="4"/>
        <end position="133"/>
    </location>
</feature>
<dbReference type="Pfam" id="PF00113">
    <property type="entry name" value="Enolase_C"/>
    <property type="match status" value="1"/>
</dbReference>
<dbReference type="EMBL" id="MHNK01000006">
    <property type="protein sequence ID" value="OGZ44234.1"/>
    <property type="molecule type" value="Genomic_DNA"/>
</dbReference>
<keyword evidence="15" id="KW-0670">Pyruvate</keyword>
<feature type="binding site" evidence="9">
    <location>
        <position position="371"/>
    </location>
    <ligand>
        <name>(2R)-2-phosphoglycerate</name>
        <dbReference type="ChEBI" id="CHEBI:58289"/>
    </ligand>
</feature>
<dbReference type="InterPro" id="IPR020810">
    <property type="entry name" value="Enolase_C"/>
</dbReference>
<keyword evidence="8 9" id="KW-0456">Lyase</keyword>
<dbReference type="SUPFAM" id="SSF54826">
    <property type="entry name" value="Enolase N-terminal domain-like"/>
    <property type="match status" value="1"/>
</dbReference>
<dbReference type="InterPro" id="IPR000941">
    <property type="entry name" value="Enolase"/>
</dbReference>
<comment type="similarity">
    <text evidence="2 9">Belongs to the enolase family.</text>
</comment>
<keyword evidence="5 9" id="KW-0964">Secreted</keyword>
<evidence type="ECO:0000259" key="14">
    <source>
        <dbReference type="SMART" id="SM01193"/>
    </source>
</evidence>
<comment type="caution">
    <text evidence="15">The sequence shown here is derived from an EMBL/GenBank/DDBJ whole genome shotgun (WGS) entry which is preliminary data.</text>
</comment>
<gene>
    <name evidence="9" type="primary">eno</name>
    <name evidence="15" type="ORF">A2719_00240</name>
</gene>
<dbReference type="FunFam" id="3.30.390.10:FF:000001">
    <property type="entry name" value="Enolase"/>
    <property type="match status" value="1"/>
</dbReference>
<dbReference type="SFLD" id="SFLDG00178">
    <property type="entry name" value="enolase"/>
    <property type="match status" value="1"/>
</dbReference>
<accession>A0A1G2G1Q6</accession>
<dbReference type="SMART" id="SM01192">
    <property type="entry name" value="Enolase_C"/>
    <property type="match status" value="1"/>
</dbReference>
<dbReference type="GO" id="GO:0004634">
    <property type="term" value="F:phosphopyruvate hydratase activity"/>
    <property type="evidence" value="ECO:0007669"/>
    <property type="project" value="UniProtKB-UniRule"/>
</dbReference>
<comment type="subcellular location">
    <subcellularLocation>
        <location evidence="9">Cytoplasm</location>
    </subcellularLocation>
    <subcellularLocation>
        <location evidence="9">Secreted</location>
    </subcellularLocation>
    <subcellularLocation>
        <location evidence="9">Cell surface</location>
    </subcellularLocation>
    <text evidence="9">Fractions of enolase are present in both the cytoplasm and on the cell surface.</text>
</comment>
<evidence type="ECO:0000256" key="2">
    <source>
        <dbReference type="ARBA" id="ARBA00009604"/>
    </source>
</evidence>
<evidence type="ECO:0000259" key="13">
    <source>
        <dbReference type="SMART" id="SM01192"/>
    </source>
</evidence>
<dbReference type="Pfam" id="PF03952">
    <property type="entry name" value="Enolase_N"/>
    <property type="match status" value="1"/>
</dbReference>
<reference evidence="15 16" key="1">
    <citation type="journal article" date="2016" name="Nat. Commun.">
        <title>Thousands of microbial genomes shed light on interconnected biogeochemical processes in an aquifer system.</title>
        <authorList>
            <person name="Anantharaman K."/>
            <person name="Brown C.T."/>
            <person name="Hug L.A."/>
            <person name="Sharon I."/>
            <person name="Castelle C.J."/>
            <person name="Probst A.J."/>
            <person name="Thomas B.C."/>
            <person name="Singh A."/>
            <person name="Wilkins M.J."/>
            <person name="Karaoz U."/>
            <person name="Brodie E.L."/>
            <person name="Williams K.H."/>
            <person name="Hubbard S.S."/>
            <person name="Banfield J.F."/>
        </authorList>
    </citation>
    <scope>NUCLEOTIDE SEQUENCE [LARGE SCALE GENOMIC DNA]</scope>
</reference>
<dbReference type="Proteomes" id="UP000177480">
    <property type="component" value="Unassembled WGS sequence"/>
</dbReference>